<dbReference type="InterPro" id="IPR025287">
    <property type="entry name" value="WAK_GUB"/>
</dbReference>
<evidence type="ECO:0000256" key="4">
    <source>
        <dbReference type="ARBA" id="ARBA00023180"/>
    </source>
</evidence>
<dbReference type="GO" id="GO:0030247">
    <property type="term" value="F:polysaccharide binding"/>
    <property type="evidence" value="ECO:0007669"/>
    <property type="project" value="InterPro"/>
</dbReference>
<dbReference type="InterPro" id="IPR032872">
    <property type="entry name" value="WAK_assoc_C"/>
</dbReference>
<comment type="catalytic activity">
    <reaction evidence="5">
        <text>L-threonyl-[protein] + ATP = O-phospho-L-threonyl-[protein] + ADP + H(+)</text>
        <dbReference type="Rhea" id="RHEA:46608"/>
        <dbReference type="Rhea" id="RHEA-COMP:11060"/>
        <dbReference type="Rhea" id="RHEA-COMP:11605"/>
        <dbReference type="ChEBI" id="CHEBI:15378"/>
        <dbReference type="ChEBI" id="CHEBI:30013"/>
        <dbReference type="ChEBI" id="CHEBI:30616"/>
        <dbReference type="ChEBI" id="CHEBI:61977"/>
        <dbReference type="ChEBI" id="CHEBI:456216"/>
        <dbReference type="EC" id="2.7.11.1"/>
    </reaction>
</comment>
<evidence type="ECO:0000256" key="8">
    <source>
        <dbReference type="SAM" id="SignalP"/>
    </source>
</evidence>
<feature type="domain" description="Wall-associated receptor kinase galacturonan-binding" evidence="9">
    <location>
        <begin position="40"/>
        <end position="105"/>
    </location>
</feature>
<feature type="signal peptide" evidence="8">
    <location>
        <begin position="1"/>
        <end position="31"/>
    </location>
</feature>
<dbReference type="EC" id="2.7.11.1" evidence="2"/>
<feature type="chain" id="PRO_5041702103" description="non-specific serine/threonine protein kinase" evidence="8">
    <location>
        <begin position="32"/>
        <end position="286"/>
    </location>
</feature>
<evidence type="ECO:0000259" key="10">
    <source>
        <dbReference type="Pfam" id="PF14380"/>
    </source>
</evidence>
<feature type="domain" description="Wall-associated receptor kinase C-terminal" evidence="10">
    <location>
        <begin position="174"/>
        <end position="246"/>
    </location>
</feature>
<keyword evidence="3 8" id="KW-0732">Signal</keyword>
<evidence type="ECO:0000256" key="5">
    <source>
        <dbReference type="ARBA" id="ARBA00047899"/>
    </source>
</evidence>
<dbReference type="PANTHER" id="PTHR33138">
    <property type="entry name" value="OS01G0690200 PROTEIN"/>
    <property type="match status" value="1"/>
</dbReference>
<dbReference type="Pfam" id="PF14380">
    <property type="entry name" value="WAK_assoc"/>
    <property type="match status" value="1"/>
</dbReference>
<dbReference type="EMBL" id="JAVXUO010001034">
    <property type="protein sequence ID" value="KAK2986777.1"/>
    <property type="molecule type" value="Genomic_DNA"/>
</dbReference>
<gene>
    <name evidence="11" type="ORF">RJ640_011002</name>
</gene>
<keyword evidence="4" id="KW-0325">Glycoprotein</keyword>
<dbReference type="Proteomes" id="UP001187471">
    <property type="component" value="Unassembled WGS sequence"/>
</dbReference>
<proteinExistence type="predicted"/>
<sequence length="286" mass="30669">MDSQFLPSFPSFPLLFILHILILHQVPSCSSNPDEHYKNCGTAFSCGTITGIQYPFRGYGTPQYCGYPGLVLECNKYNITTIKIMSMAYRVLGINQTTQVMKIAREDMMESVCPQQLVNTTLDYTILDYASTNYMNLTFVFGCPPVPFDLPGLNLLSCGDSANNAAYVLPGAEGPGYCKVSVVVPASGIQMGFGGSVNVTGLGAVLREGFEVKWKVDGKACRDCIGSNGRCGYDITKHRTTCYCPDPAYTGSESCKVDTGASSTLNSSAPTSFVGPSSGTPLFSGK</sequence>
<reference evidence="11" key="1">
    <citation type="submission" date="2022-12" db="EMBL/GenBank/DDBJ databases">
        <title>Draft genome assemblies for two species of Escallonia (Escalloniales).</title>
        <authorList>
            <person name="Chanderbali A."/>
            <person name="Dervinis C."/>
            <person name="Anghel I."/>
            <person name="Soltis D."/>
            <person name="Soltis P."/>
            <person name="Zapata F."/>
        </authorList>
    </citation>
    <scope>NUCLEOTIDE SEQUENCE</scope>
    <source>
        <strain evidence="11">UCBG92.1500</strain>
        <tissue evidence="11">Leaf</tissue>
    </source>
</reference>
<evidence type="ECO:0000256" key="7">
    <source>
        <dbReference type="SAM" id="MobiDB-lite"/>
    </source>
</evidence>
<evidence type="ECO:0000313" key="12">
    <source>
        <dbReference type="Proteomes" id="UP001187471"/>
    </source>
</evidence>
<name>A0AA88UT47_9ASTE</name>
<organism evidence="11 12">
    <name type="scientific">Escallonia rubra</name>
    <dbReference type="NCBI Taxonomy" id="112253"/>
    <lineage>
        <taxon>Eukaryota</taxon>
        <taxon>Viridiplantae</taxon>
        <taxon>Streptophyta</taxon>
        <taxon>Embryophyta</taxon>
        <taxon>Tracheophyta</taxon>
        <taxon>Spermatophyta</taxon>
        <taxon>Magnoliopsida</taxon>
        <taxon>eudicotyledons</taxon>
        <taxon>Gunneridae</taxon>
        <taxon>Pentapetalae</taxon>
        <taxon>asterids</taxon>
        <taxon>campanulids</taxon>
        <taxon>Escalloniales</taxon>
        <taxon>Escalloniaceae</taxon>
        <taxon>Escallonia</taxon>
    </lineage>
</organism>
<dbReference type="GO" id="GO:0016020">
    <property type="term" value="C:membrane"/>
    <property type="evidence" value="ECO:0007669"/>
    <property type="project" value="UniProtKB-SubCell"/>
</dbReference>
<dbReference type="GO" id="GO:0004674">
    <property type="term" value="F:protein serine/threonine kinase activity"/>
    <property type="evidence" value="ECO:0007669"/>
    <property type="project" value="UniProtKB-EC"/>
</dbReference>
<comment type="catalytic activity">
    <reaction evidence="6">
        <text>L-seryl-[protein] + ATP = O-phospho-L-seryl-[protein] + ADP + H(+)</text>
        <dbReference type="Rhea" id="RHEA:17989"/>
        <dbReference type="Rhea" id="RHEA-COMP:9863"/>
        <dbReference type="Rhea" id="RHEA-COMP:11604"/>
        <dbReference type="ChEBI" id="CHEBI:15378"/>
        <dbReference type="ChEBI" id="CHEBI:29999"/>
        <dbReference type="ChEBI" id="CHEBI:30616"/>
        <dbReference type="ChEBI" id="CHEBI:83421"/>
        <dbReference type="ChEBI" id="CHEBI:456216"/>
        <dbReference type="EC" id="2.7.11.1"/>
    </reaction>
</comment>
<dbReference type="AlphaFoldDB" id="A0AA88UT47"/>
<protein>
    <recommendedName>
        <fullName evidence="2">non-specific serine/threonine protein kinase</fullName>
        <ecNumber evidence="2">2.7.11.1</ecNumber>
    </recommendedName>
</protein>
<keyword evidence="12" id="KW-1185">Reference proteome</keyword>
<accession>A0AA88UT47</accession>
<evidence type="ECO:0000259" key="9">
    <source>
        <dbReference type="Pfam" id="PF13947"/>
    </source>
</evidence>
<feature type="region of interest" description="Disordered" evidence="7">
    <location>
        <begin position="264"/>
        <end position="286"/>
    </location>
</feature>
<evidence type="ECO:0000256" key="1">
    <source>
        <dbReference type="ARBA" id="ARBA00004167"/>
    </source>
</evidence>
<evidence type="ECO:0000256" key="2">
    <source>
        <dbReference type="ARBA" id="ARBA00012513"/>
    </source>
</evidence>
<evidence type="ECO:0000313" key="11">
    <source>
        <dbReference type="EMBL" id="KAK2986777.1"/>
    </source>
</evidence>
<evidence type="ECO:0000256" key="3">
    <source>
        <dbReference type="ARBA" id="ARBA00022729"/>
    </source>
</evidence>
<evidence type="ECO:0000256" key="6">
    <source>
        <dbReference type="ARBA" id="ARBA00048679"/>
    </source>
</evidence>
<comment type="caution">
    <text evidence="11">The sequence shown here is derived from an EMBL/GenBank/DDBJ whole genome shotgun (WGS) entry which is preliminary data.</text>
</comment>
<comment type="subcellular location">
    <subcellularLocation>
        <location evidence="1">Membrane</location>
        <topology evidence="1">Single-pass membrane protein</topology>
    </subcellularLocation>
</comment>
<dbReference type="PANTHER" id="PTHR33138:SF87">
    <property type="entry name" value="WALL-ASSOCIATED RECEPTOR KINASE, GALACTURONAN-BINDING DOMAIN-CONTAINING PROTEIN"/>
    <property type="match status" value="1"/>
</dbReference>
<dbReference type="Pfam" id="PF13947">
    <property type="entry name" value="GUB_WAK_bind"/>
    <property type="match status" value="1"/>
</dbReference>